<reference evidence="8 9" key="1">
    <citation type="submission" date="2018-06" db="EMBL/GenBank/DDBJ databases">
        <title>Pedobacter endophyticus sp. nov., an endophytic bacterium isolated from a leaf of Triticum aestivum.</title>
        <authorList>
            <person name="Zhang L."/>
        </authorList>
    </citation>
    <scope>NUCLEOTIDE SEQUENCE [LARGE SCALE GENOMIC DNA]</scope>
    <source>
        <strain evidence="8 9">CM134L-2</strain>
    </source>
</reference>
<dbReference type="InterPro" id="IPR039420">
    <property type="entry name" value="WalR-like"/>
</dbReference>
<dbReference type="CDD" id="cd17535">
    <property type="entry name" value="REC_NarL-like"/>
    <property type="match status" value="1"/>
</dbReference>
<dbReference type="GO" id="GO:0006355">
    <property type="term" value="P:regulation of DNA-templated transcription"/>
    <property type="evidence" value="ECO:0007669"/>
    <property type="project" value="InterPro"/>
</dbReference>
<dbReference type="SMART" id="SM00448">
    <property type="entry name" value="REC"/>
    <property type="match status" value="1"/>
</dbReference>
<keyword evidence="1 5" id="KW-0597">Phosphoprotein</keyword>
<evidence type="ECO:0000313" key="8">
    <source>
        <dbReference type="EMBL" id="RWU04287.1"/>
    </source>
</evidence>
<proteinExistence type="predicted"/>
<dbReference type="Pfam" id="PF00196">
    <property type="entry name" value="GerE"/>
    <property type="match status" value="1"/>
</dbReference>
<evidence type="ECO:0000256" key="3">
    <source>
        <dbReference type="ARBA" id="ARBA00023125"/>
    </source>
</evidence>
<feature type="domain" description="Response regulatory" evidence="7">
    <location>
        <begin position="9"/>
        <end position="125"/>
    </location>
</feature>
<evidence type="ECO:0000259" key="7">
    <source>
        <dbReference type="PROSITE" id="PS50110"/>
    </source>
</evidence>
<dbReference type="PRINTS" id="PR00038">
    <property type="entry name" value="HTHLUXR"/>
</dbReference>
<dbReference type="Pfam" id="PF00072">
    <property type="entry name" value="Response_reg"/>
    <property type="match status" value="1"/>
</dbReference>
<dbReference type="PROSITE" id="PS50043">
    <property type="entry name" value="HTH_LUXR_2"/>
    <property type="match status" value="1"/>
</dbReference>
<evidence type="ECO:0000313" key="9">
    <source>
        <dbReference type="Proteomes" id="UP000284120"/>
    </source>
</evidence>
<dbReference type="SMART" id="SM00421">
    <property type="entry name" value="HTH_LUXR"/>
    <property type="match status" value="1"/>
</dbReference>
<evidence type="ECO:0000256" key="4">
    <source>
        <dbReference type="ARBA" id="ARBA00023163"/>
    </source>
</evidence>
<evidence type="ECO:0000256" key="5">
    <source>
        <dbReference type="PROSITE-ProRule" id="PRU00169"/>
    </source>
</evidence>
<dbReference type="CDD" id="cd06170">
    <property type="entry name" value="LuxR_C_like"/>
    <property type="match status" value="1"/>
</dbReference>
<keyword evidence="4" id="KW-0804">Transcription</keyword>
<dbReference type="InterPro" id="IPR016032">
    <property type="entry name" value="Sig_transdc_resp-reg_C-effctor"/>
</dbReference>
<dbReference type="PANTHER" id="PTHR43214">
    <property type="entry name" value="TWO-COMPONENT RESPONSE REGULATOR"/>
    <property type="match status" value="1"/>
</dbReference>
<keyword evidence="2" id="KW-0805">Transcription regulation</keyword>
<dbReference type="SUPFAM" id="SSF52172">
    <property type="entry name" value="CheY-like"/>
    <property type="match status" value="1"/>
</dbReference>
<dbReference type="AlphaFoldDB" id="A0A443YKK7"/>
<dbReference type="Proteomes" id="UP000284120">
    <property type="component" value="Unassembled WGS sequence"/>
</dbReference>
<protein>
    <submittedName>
        <fullName evidence="8">Response regulator transcription factor</fullName>
    </submittedName>
</protein>
<feature type="modified residue" description="4-aspartylphosphate" evidence="5">
    <location>
        <position position="60"/>
    </location>
</feature>
<feature type="domain" description="HTH luxR-type" evidence="6">
    <location>
        <begin position="149"/>
        <end position="214"/>
    </location>
</feature>
<dbReference type="Gene3D" id="3.40.50.2300">
    <property type="match status" value="1"/>
</dbReference>
<dbReference type="RefSeq" id="WP_113648883.1">
    <property type="nucleotide sequence ID" value="NZ_QMHN01000007.1"/>
</dbReference>
<dbReference type="OrthoDB" id="9797341at2"/>
<dbReference type="SUPFAM" id="SSF46894">
    <property type="entry name" value="C-terminal effector domain of the bipartite response regulators"/>
    <property type="match status" value="1"/>
</dbReference>
<keyword evidence="9" id="KW-1185">Reference proteome</keyword>
<name>A0A443YKK7_9SPHI</name>
<organism evidence="8 9">
    <name type="scientific">Pedobacter chitinilyticus</name>
    <dbReference type="NCBI Taxonomy" id="2233776"/>
    <lineage>
        <taxon>Bacteria</taxon>
        <taxon>Pseudomonadati</taxon>
        <taxon>Bacteroidota</taxon>
        <taxon>Sphingobacteriia</taxon>
        <taxon>Sphingobacteriales</taxon>
        <taxon>Sphingobacteriaceae</taxon>
        <taxon>Pedobacter</taxon>
    </lineage>
</organism>
<dbReference type="EMBL" id="SAYW01000007">
    <property type="protein sequence ID" value="RWU04287.1"/>
    <property type="molecule type" value="Genomic_DNA"/>
</dbReference>
<keyword evidence="3" id="KW-0238">DNA-binding</keyword>
<evidence type="ECO:0000256" key="2">
    <source>
        <dbReference type="ARBA" id="ARBA00023015"/>
    </source>
</evidence>
<dbReference type="InterPro" id="IPR000792">
    <property type="entry name" value="Tscrpt_reg_LuxR_C"/>
</dbReference>
<accession>A0A443YKK7</accession>
<dbReference type="GO" id="GO:0000160">
    <property type="term" value="P:phosphorelay signal transduction system"/>
    <property type="evidence" value="ECO:0007669"/>
    <property type="project" value="InterPro"/>
</dbReference>
<gene>
    <name evidence="8" type="ORF">DPV69_18350</name>
</gene>
<dbReference type="InterPro" id="IPR001789">
    <property type="entry name" value="Sig_transdc_resp-reg_receiver"/>
</dbReference>
<evidence type="ECO:0000259" key="6">
    <source>
        <dbReference type="PROSITE" id="PS50043"/>
    </source>
</evidence>
<evidence type="ECO:0000256" key="1">
    <source>
        <dbReference type="ARBA" id="ARBA00022553"/>
    </source>
</evidence>
<comment type="caution">
    <text evidence="8">The sequence shown here is derived from an EMBL/GenBank/DDBJ whole genome shotgun (WGS) entry which is preliminary data.</text>
</comment>
<dbReference type="InterPro" id="IPR011006">
    <property type="entry name" value="CheY-like_superfamily"/>
</dbReference>
<dbReference type="GO" id="GO:0003677">
    <property type="term" value="F:DNA binding"/>
    <property type="evidence" value="ECO:0007669"/>
    <property type="project" value="UniProtKB-KW"/>
</dbReference>
<dbReference type="PROSITE" id="PS50110">
    <property type="entry name" value="RESPONSE_REGULATORY"/>
    <property type="match status" value="1"/>
</dbReference>
<sequence>MTTQPNILKIVVADDHLLFMEGLCSLLATQSDFEVIAKAANGKTVLHLINHNLPDVLILDLNMPIVDGEMVAKKVIERYQSIKILVLSMYNTAAMDKKLKEIGVHGCLPKDTCTDLLFKVIRDVANGKTYFASTKPVQETSNNFNATDIFLKKHKLTYRELEILKLIAQNYTSQEIAKKLFISMFTVDTHRKNMIYKLKVDKKNGLLQFALENKLF</sequence>
<dbReference type="PANTHER" id="PTHR43214:SF41">
    <property type="entry name" value="NITRATE_NITRITE RESPONSE REGULATOR PROTEIN NARP"/>
    <property type="match status" value="1"/>
</dbReference>
<dbReference type="InterPro" id="IPR058245">
    <property type="entry name" value="NreC/VraR/RcsB-like_REC"/>
</dbReference>